<dbReference type="InterPro" id="IPR036249">
    <property type="entry name" value="Thioredoxin-like_sf"/>
</dbReference>
<keyword evidence="2" id="KW-1185">Reference proteome</keyword>
<dbReference type="Gene3D" id="3.40.30.10">
    <property type="entry name" value="Glutaredoxin"/>
    <property type="match status" value="1"/>
</dbReference>
<organism evidence="1 2">
    <name type="scientific">Peribacillus glennii</name>
    <dbReference type="NCBI Taxonomy" id="2303991"/>
    <lineage>
        <taxon>Bacteria</taxon>
        <taxon>Bacillati</taxon>
        <taxon>Bacillota</taxon>
        <taxon>Bacilli</taxon>
        <taxon>Bacillales</taxon>
        <taxon>Bacillaceae</taxon>
        <taxon>Peribacillus</taxon>
    </lineage>
</organism>
<name>A0A372LCZ9_9BACI</name>
<sequence length="80" mass="9376">MDEKRLLLYTREKCPLCDKAKVVLEELSSETGISFREIDIYSDDDLIERFGLMIPVLEWKGGIIQYGNIDKYSLLEIFKK</sequence>
<evidence type="ECO:0000313" key="1">
    <source>
        <dbReference type="EMBL" id="RFU63879.1"/>
    </source>
</evidence>
<evidence type="ECO:0000313" key="2">
    <source>
        <dbReference type="Proteomes" id="UP000262939"/>
    </source>
</evidence>
<dbReference type="OrthoDB" id="32865at2"/>
<protein>
    <submittedName>
        <fullName evidence="1">Glutaredoxin family protein</fullName>
    </submittedName>
</protein>
<dbReference type="PANTHER" id="PTHR33558:SF1">
    <property type="entry name" value="GLUTAREDOXIN-LIKE PROTEIN C5ORF63 HOMOLOG"/>
    <property type="match status" value="1"/>
</dbReference>
<dbReference type="PANTHER" id="PTHR33558">
    <property type="entry name" value="GLUTAREDOXIN-LIKE PROTEIN C5ORF63 HOMOLOG"/>
    <property type="match status" value="1"/>
</dbReference>
<dbReference type="InterPro" id="IPR008554">
    <property type="entry name" value="Glutaredoxin-like"/>
</dbReference>
<proteinExistence type="predicted"/>
<accession>A0A372LCZ9</accession>
<dbReference type="EMBL" id="QVTD01000005">
    <property type="protein sequence ID" value="RFU63879.1"/>
    <property type="molecule type" value="Genomic_DNA"/>
</dbReference>
<reference evidence="1 2" key="1">
    <citation type="submission" date="2018-08" db="EMBL/GenBank/DDBJ databases">
        <title>Bacillus chawlae sp. nov., Bacillus glennii sp. nov., and Bacillus saganii sp. nov. Isolated from the Vehicle Assembly Building at Kennedy Space Center where the Viking Spacecraft were Assembled.</title>
        <authorList>
            <person name="Seuylemezian A."/>
            <person name="Vaishampayan P."/>
        </authorList>
    </citation>
    <scope>NUCLEOTIDE SEQUENCE [LARGE SCALE GENOMIC DNA]</scope>
    <source>
        <strain evidence="1 2">V44-8</strain>
    </source>
</reference>
<dbReference type="AlphaFoldDB" id="A0A372LCZ9"/>
<comment type="caution">
    <text evidence="1">The sequence shown here is derived from an EMBL/GenBank/DDBJ whole genome shotgun (WGS) entry which is preliminary data.</text>
</comment>
<dbReference type="Pfam" id="PF05768">
    <property type="entry name" value="Glrx-like"/>
    <property type="match status" value="1"/>
</dbReference>
<dbReference type="InterPro" id="IPR052565">
    <property type="entry name" value="Glutaredoxin-like_YDR286C"/>
</dbReference>
<dbReference type="SUPFAM" id="SSF52833">
    <property type="entry name" value="Thioredoxin-like"/>
    <property type="match status" value="1"/>
</dbReference>
<gene>
    <name evidence="1" type="ORF">D0466_10500</name>
</gene>
<dbReference type="Proteomes" id="UP000262939">
    <property type="component" value="Unassembled WGS sequence"/>
</dbReference>